<accession>A0ABU4TWE1</accession>
<dbReference type="InterPro" id="IPR050196">
    <property type="entry name" value="Cytochrome_P450_Monoox"/>
</dbReference>
<keyword evidence="3 7" id="KW-0479">Metal-binding</keyword>
<dbReference type="PRINTS" id="PR00463">
    <property type="entry name" value="EP450I"/>
</dbReference>
<evidence type="ECO:0000256" key="6">
    <source>
        <dbReference type="ARBA" id="ARBA00023033"/>
    </source>
</evidence>
<keyword evidence="2 7" id="KW-0349">Heme</keyword>
<dbReference type="PANTHER" id="PTHR24291">
    <property type="entry name" value="CYTOCHROME P450 FAMILY 4"/>
    <property type="match status" value="1"/>
</dbReference>
<evidence type="ECO:0000313" key="8">
    <source>
        <dbReference type="EMBL" id="MDX8052624.1"/>
    </source>
</evidence>
<dbReference type="PROSITE" id="PS00086">
    <property type="entry name" value="CYTOCHROME_P450"/>
    <property type="match status" value="1"/>
</dbReference>
<sequence length="443" mass="48928">MPSVTTVPGRWPLIGHSVTLLRSPVEFLSSLPASGDVVRIFLGPLPVYLVTTPELALRLLTSDKFDKGIVFDKMRPLFGNGLATSNGAFNQRQRRMVLPAFSRARVSTYAENVITTLATGLRDSWHDGQRLEFDLLMQDFVLTVAGRTLFSAELGQEVLAEIKRSIPIMLRHVLVRAFSPGFVERLPLKANREFDEAAARLREAIPAVVVGAREEGTDHGDLLSALLAARDEDTGEAMTDEQIHDEVVTILTTGAETTAVALAWFFHEVGTRPEVRRRFHAEVDAVLGDRPATFVDVPKLEYTGRIINEVLRRTPPIILMRRAREDVEIGGVLVRKGSEIAVSQHTLHRDPRWFPDPGGFDPDRWEPSRAAALPKGAFIPFGAGSRFCPGHFLAHTEIAIAAATIATRWDLVPVAGQRVYAQVKATMQPNQLPLVATRRKPPA</sequence>
<dbReference type="Gene3D" id="1.10.630.10">
    <property type="entry name" value="Cytochrome P450"/>
    <property type="match status" value="1"/>
</dbReference>
<dbReference type="CDD" id="cd11049">
    <property type="entry name" value="CYP170A1-like"/>
    <property type="match status" value="1"/>
</dbReference>
<proteinExistence type="inferred from homology"/>
<dbReference type="InterPro" id="IPR017972">
    <property type="entry name" value="Cyt_P450_CS"/>
</dbReference>
<evidence type="ECO:0000256" key="1">
    <source>
        <dbReference type="ARBA" id="ARBA00010617"/>
    </source>
</evidence>
<keyword evidence="4 7" id="KW-0560">Oxidoreductase</keyword>
<dbReference type="SUPFAM" id="SSF48264">
    <property type="entry name" value="Cytochrome P450"/>
    <property type="match status" value="1"/>
</dbReference>
<evidence type="ECO:0000256" key="5">
    <source>
        <dbReference type="ARBA" id="ARBA00023004"/>
    </source>
</evidence>
<gene>
    <name evidence="8" type="ORF">SK571_24840</name>
</gene>
<comment type="similarity">
    <text evidence="1 7">Belongs to the cytochrome P450 family.</text>
</comment>
<evidence type="ECO:0000313" key="9">
    <source>
        <dbReference type="Proteomes" id="UP001271792"/>
    </source>
</evidence>
<evidence type="ECO:0000256" key="3">
    <source>
        <dbReference type="ARBA" id="ARBA00022723"/>
    </source>
</evidence>
<evidence type="ECO:0000256" key="7">
    <source>
        <dbReference type="RuleBase" id="RU000461"/>
    </source>
</evidence>
<evidence type="ECO:0000256" key="2">
    <source>
        <dbReference type="ARBA" id="ARBA00022617"/>
    </source>
</evidence>
<name>A0ABU4TWE1_9PSEU</name>
<keyword evidence="9" id="KW-1185">Reference proteome</keyword>
<dbReference type="RefSeq" id="WP_319986488.1">
    <property type="nucleotide sequence ID" value="NZ_JAXAVV010000012.1"/>
</dbReference>
<dbReference type="Proteomes" id="UP001271792">
    <property type="component" value="Unassembled WGS sequence"/>
</dbReference>
<organism evidence="8 9">
    <name type="scientific">Lentzea kristufekii</name>
    <dbReference type="NCBI Taxonomy" id="3095430"/>
    <lineage>
        <taxon>Bacteria</taxon>
        <taxon>Bacillati</taxon>
        <taxon>Actinomycetota</taxon>
        <taxon>Actinomycetes</taxon>
        <taxon>Pseudonocardiales</taxon>
        <taxon>Pseudonocardiaceae</taxon>
        <taxon>Lentzea</taxon>
    </lineage>
</organism>
<dbReference type="EMBL" id="JAXAVV010000012">
    <property type="protein sequence ID" value="MDX8052624.1"/>
    <property type="molecule type" value="Genomic_DNA"/>
</dbReference>
<keyword evidence="6 7" id="KW-0503">Monooxygenase</keyword>
<dbReference type="Pfam" id="PF00067">
    <property type="entry name" value="p450"/>
    <property type="match status" value="1"/>
</dbReference>
<protein>
    <submittedName>
        <fullName evidence="8">Cytochrome P450</fullName>
    </submittedName>
</protein>
<dbReference type="PANTHER" id="PTHR24291:SF50">
    <property type="entry name" value="BIFUNCTIONAL ALBAFLAVENONE MONOOXYGENASE_TERPENE SYNTHASE"/>
    <property type="match status" value="1"/>
</dbReference>
<keyword evidence="5 7" id="KW-0408">Iron</keyword>
<dbReference type="InterPro" id="IPR001128">
    <property type="entry name" value="Cyt_P450"/>
</dbReference>
<reference evidence="8 9" key="1">
    <citation type="submission" date="2023-11" db="EMBL/GenBank/DDBJ databases">
        <title>Lentzea sokolovensis, sp. nov., Lentzea kristufkii, sp. nov., and Lentzea miocenensis, sp. nov., rare actinobacteria from Sokolov Coal Basin, Miocene lacustrine sediment, Czech Republic.</title>
        <authorList>
            <person name="Lara A."/>
            <person name="Kotroba L."/>
            <person name="Nouioui I."/>
            <person name="Neumann-Schaal M."/>
            <person name="Mast Y."/>
            <person name="Chronakova A."/>
        </authorList>
    </citation>
    <scope>NUCLEOTIDE SEQUENCE [LARGE SCALE GENOMIC DNA]</scope>
    <source>
        <strain evidence="8 9">BCCO 10_0798</strain>
    </source>
</reference>
<dbReference type="PRINTS" id="PR00385">
    <property type="entry name" value="P450"/>
</dbReference>
<evidence type="ECO:0000256" key="4">
    <source>
        <dbReference type="ARBA" id="ARBA00023002"/>
    </source>
</evidence>
<comment type="caution">
    <text evidence="8">The sequence shown here is derived from an EMBL/GenBank/DDBJ whole genome shotgun (WGS) entry which is preliminary data.</text>
</comment>
<dbReference type="InterPro" id="IPR002401">
    <property type="entry name" value="Cyt_P450_E_grp-I"/>
</dbReference>
<dbReference type="InterPro" id="IPR036396">
    <property type="entry name" value="Cyt_P450_sf"/>
</dbReference>